<reference evidence="1 2" key="1">
    <citation type="submission" date="2016-02" db="EMBL/GenBank/DDBJ databases">
        <title>Complete genome of Sinomonas atrocyanea KCTC 3377.</title>
        <authorList>
            <person name="Kim K.M."/>
        </authorList>
    </citation>
    <scope>NUCLEOTIDE SEQUENCE [LARGE SCALE GENOMIC DNA]</scope>
    <source>
        <strain evidence="1 2">KCTC 3377</strain>
    </source>
</reference>
<dbReference type="RefSeq" id="WP_066499472.1">
    <property type="nucleotide sequence ID" value="NZ_BJMO01000008.1"/>
</dbReference>
<name>A0A127A2G0_9MICC</name>
<dbReference type="Proteomes" id="UP000070134">
    <property type="component" value="Chromosome"/>
</dbReference>
<dbReference type="AlphaFoldDB" id="A0A127A2G0"/>
<evidence type="ECO:0000313" key="1">
    <source>
        <dbReference type="EMBL" id="AMM33658.1"/>
    </source>
</evidence>
<evidence type="ECO:0008006" key="3">
    <source>
        <dbReference type="Google" id="ProtNLM"/>
    </source>
</evidence>
<keyword evidence="2" id="KW-1185">Reference proteome</keyword>
<organism evidence="1 2">
    <name type="scientific">Sinomonas atrocyanea</name>
    <dbReference type="NCBI Taxonomy" id="37927"/>
    <lineage>
        <taxon>Bacteria</taxon>
        <taxon>Bacillati</taxon>
        <taxon>Actinomycetota</taxon>
        <taxon>Actinomycetes</taxon>
        <taxon>Micrococcales</taxon>
        <taxon>Micrococcaceae</taxon>
        <taxon>Sinomonas</taxon>
    </lineage>
</organism>
<dbReference type="KEGG" id="satk:SA2016_2993"/>
<accession>A0A127A2G0</accession>
<dbReference type="EMBL" id="CP014518">
    <property type="protein sequence ID" value="AMM33658.1"/>
    <property type="molecule type" value="Genomic_DNA"/>
</dbReference>
<sequence>MERCLDLEIDGKTHQQPESRYSDYLRDGAAQARGFAALRVSYADVVHRTAQMVRRVGAAVSGRLGQGSLPVY</sequence>
<proteinExistence type="predicted"/>
<protein>
    <recommendedName>
        <fullName evidence="3">DUF559 domain-containing protein</fullName>
    </recommendedName>
</protein>
<gene>
    <name evidence="1" type="ORF">SA2016_2993</name>
</gene>
<evidence type="ECO:0000313" key="2">
    <source>
        <dbReference type="Proteomes" id="UP000070134"/>
    </source>
</evidence>